<proteinExistence type="predicted"/>
<feature type="domain" description="Fibronectin type-III" evidence="1">
    <location>
        <begin position="248"/>
        <end position="344"/>
    </location>
</feature>
<dbReference type="PROSITE" id="PS50853">
    <property type="entry name" value="FN3"/>
    <property type="match status" value="1"/>
</dbReference>
<dbReference type="Proteomes" id="UP001626550">
    <property type="component" value="Unassembled WGS sequence"/>
</dbReference>
<evidence type="ECO:0000259" key="1">
    <source>
        <dbReference type="PROSITE" id="PS50853"/>
    </source>
</evidence>
<evidence type="ECO:0000313" key="2">
    <source>
        <dbReference type="EMBL" id="KAL3308589.1"/>
    </source>
</evidence>
<dbReference type="EMBL" id="JBJKFK010004991">
    <property type="protein sequence ID" value="KAL3308589.1"/>
    <property type="molecule type" value="Genomic_DNA"/>
</dbReference>
<organism evidence="2 3">
    <name type="scientific">Cichlidogyrus casuarinus</name>
    <dbReference type="NCBI Taxonomy" id="1844966"/>
    <lineage>
        <taxon>Eukaryota</taxon>
        <taxon>Metazoa</taxon>
        <taxon>Spiralia</taxon>
        <taxon>Lophotrochozoa</taxon>
        <taxon>Platyhelminthes</taxon>
        <taxon>Monogenea</taxon>
        <taxon>Monopisthocotylea</taxon>
        <taxon>Dactylogyridea</taxon>
        <taxon>Ancyrocephalidae</taxon>
        <taxon>Cichlidogyrus</taxon>
    </lineage>
</organism>
<evidence type="ECO:0000313" key="3">
    <source>
        <dbReference type="Proteomes" id="UP001626550"/>
    </source>
</evidence>
<dbReference type="Gene3D" id="2.60.40.10">
    <property type="entry name" value="Immunoglobulins"/>
    <property type="match status" value="1"/>
</dbReference>
<name>A0ABD2PMT5_9PLAT</name>
<reference evidence="2 3" key="1">
    <citation type="submission" date="2024-11" db="EMBL/GenBank/DDBJ databases">
        <title>Adaptive evolution of stress response genes in parasites aligns with host niche diversity.</title>
        <authorList>
            <person name="Hahn C."/>
            <person name="Resl P."/>
        </authorList>
    </citation>
    <scope>NUCLEOTIDE SEQUENCE [LARGE SCALE GENOMIC DNA]</scope>
    <source>
        <strain evidence="2">EGGRZ-B1_66</strain>
        <tissue evidence="2">Body</tissue>
    </source>
</reference>
<dbReference type="InterPro" id="IPR036116">
    <property type="entry name" value="FN3_sf"/>
</dbReference>
<protein>
    <recommendedName>
        <fullName evidence="1">Fibronectin type-III domain-containing protein</fullName>
    </recommendedName>
</protein>
<dbReference type="InterPro" id="IPR003961">
    <property type="entry name" value="FN3_dom"/>
</dbReference>
<dbReference type="AlphaFoldDB" id="A0ABD2PMT5"/>
<keyword evidence="3" id="KW-1185">Reference proteome</keyword>
<sequence length="461" mass="51953">MTDITTSTPNFLKVQVLEINSNQYSVETRTNGNVPNEGKVSLECLLKDSVKYTQVRDTSITFQFHDKIIEHMDTKNVTVFYQGGFEYAESKNFSSETTLTQVTLYGLIPCSTYYVTFIFMDQEGTRSCAPTTTLEVVTYPTRPQRIQNFHLNTSTINQIDVELTPLASGVISLCQPLLYEIILSADDETVATVSTPNSSYPLIGQFKRKVEYSIQVRAYYQGASDRGDALVKKISVPDGKSQVARPPKPAHVIINHIESESMQVLWAKSGSSITKVYIFVKDISTTNYPTRVYTVSNMTTDSIVIRDLQSCTDYEVSVVQVQLLNQVQTVGEEIQPLKKTTLPSSNDVWPETLVITQSMDETSQAYLTIYRNDNRKCHSVTTNYTIEIFAIRPEVIIPFEQMTIQSDTELKPQAIKRTFIPTIKYYAKVGVLGMSAPAKRGTYVESDIFQAMPLSEKLFIF</sequence>
<gene>
    <name evidence="2" type="ORF">Ciccas_012876</name>
</gene>
<dbReference type="InterPro" id="IPR013783">
    <property type="entry name" value="Ig-like_fold"/>
</dbReference>
<dbReference type="SUPFAM" id="SSF49265">
    <property type="entry name" value="Fibronectin type III"/>
    <property type="match status" value="2"/>
</dbReference>
<accession>A0ABD2PMT5</accession>
<dbReference type="CDD" id="cd00063">
    <property type="entry name" value="FN3"/>
    <property type="match status" value="1"/>
</dbReference>
<comment type="caution">
    <text evidence="2">The sequence shown here is derived from an EMBL/GenBank/DDBJ whole genome shotgun (WGS) entry which is preliminary data.</text>
</comment>